<dbReference type="CDD" id="cd07995">
    <property type="entry name" value="TPK"/>
    <property type="match status" value="1"/>
</dbReference>
<comment type="function">
    <text evidence="9">Catalyzes the phosphorylation of thiamine to thiamine pyrophosphate (TPP) utilizing UTP and therefore links the biosynthesis of TPP to pyrimidines metabolism. By producing thiamine pyrophosphate, a cofactor of the mitochondrial pyruvate dehydrogenase indirectly regulates pyruvate oxidation and lipogenesis. Although it can also catalyze thiamine phosphorylation using ATP and CTP in vitro, it does so with significantly lower efficiency and without physiological relevance evidence.</text>
</comment>
<evidence type="ECO:0000313" key="15">
    <source>
        <dbReference type="Proteomes" id="UP000001292"/>
    </source>
</evidence>
<dbReference type="AlphaFoldDB" id="B4HHY0"/>
<keyword evidence="5" id="KW-0547">Nucleotide-binding</keyword>
<organism evidence="15">
    <name type="scientific">Drosophila sechellia</name>
    <name type="common">Fruit fly</name>
    <dbReference type="NCBI Taxonomy" id="7238"/>
    <lineage>
        <taxon>Eukaryota</taxon>
        <taxon>Metazoa</taxon>
        <taxon>Ecdysozoa</taxon>
        <taxon>Arthropoda</taxon>
        <taxon>Hexapoda</taxon>
        <taxon>Insecta</taxon>
        <taxon>Pterygota</taxon>
        <taxon>Neoptera</taxon>
        <taxon>Endopterygota</taxon>
        <taxon>Diptera</taxon>
        <taxon>Brachycera</taxon>
        <taxon>Muscomorpha</taxon>
        <taxon>Ephydroidea</taxon>
        <taxon>Drosophilidae</taxon>
        <taxon>Drosophila</taxon>
        <taxon>Sophophora</taxon>
    </lineage>
</organism>
<keyword evidence="12" id="KW-0732">Signal</keyword>
<dbReference type="GO" id="GO:0004788">
    <property type="term" value="F:thiamine diphosphokinase activity"/>
    <property type="evidence" value="ECO:0007669"/>
    <property type="project" value="InterPro"/>
</dbReference>
<dbReference type="InterPro" id="IPR007373">
    <property type="entry name" value="Thiamin_PyroPKinase_B1-bd"/>
</dbReference>
<dbReference type="Proteomes" id="UP000001292">
    <property type="component" value="Unassembled WGS sequence"/>
</dbReference>
<dbReference type="PANTHER" id="PTHR13622">
    <property type="entry name" value="THIAMIN PYROPHOSPHOKINASE"/>
    <property type="match status" value="1"/>
</dbReference>
<reference evidence="14 15" key="1">
    <citation type="journal article" date="2007" name="Nature">
        <title>Evolution of genes and genomes on the Drosophila phylogeny.</title>
        <authorList>
            <consortium name="Drosophila 12 Genomes Consortium"/>
            <person name="Clark A.G."/>
            <person name="Eisen M.B."/>
            <person name="Smith D.R."/>
            <person name="Bergman C.M."/>
            <person name="Oliver B."/>
            <person name="Markow T.A."/>
            <person name="Kaufman T.C."/>
            <person name="Kellis M."/>
            <person name="Gelbart W."/>
            <person name="Iyer V.N."/>
            <person name="Pollard D.A."/>
            <person name="Sackton T.B."/>
            <person name="Larracuente A.M."/>
            <person name="Singh N.D."/>
            <person name="Abad J.P."/>
            <person name="Abt D.N."/>
            <person name="Adryan B."/>
            <person name="Aguade M."/>
            <person name="Akashi H."/>
            <person name="Anderson W.W."/>
            <person name="Aquadro C.F."/>
            <person name="Ardell D.H."/>
            <person name="Arguello R."/>
            <person name="Artieri C.G."/>
            <person name="Barbash D.A."/>
            <person name="Barker D."/>
            <person name="Barsanti P."/>
            <person name="Batterham P."/>
            <person name="Batzoglou S."/>
            <person name="Begun D."/>
            <person name="Bhutkar A."/>
            <person name="Blanco E."/>
            <person name="Bosak S.A."/>
            <person name="Bradley R.K."/>
            <person name="Brand A.D."/>
            <person name="Brent M.R."/>
            <person name="Brooks A.N."/>
            <person name="Brown R.H."/>
            <person name="Butlin R.K."/>
            <person name="Caggese C."/>
            <person name="Calvi B.R."/>
            <person name="Bernardo de Carvalho A."/>
            <person name="Caspi A."/>
            <person name="Castrezana S."/>
            <person name="Celniker S.E."/>
            <person name="Chang J.L."/>
            <person name="Chapple C."/>
            <person name="Chatterji S."/>
            <person name="Chinwalla A."/>
            <person name="Civetta A."/>
            <person name="Clifton S.W."/>
            <person name="Comeron J.M."/>
            <person name="Costello J.C."/>
            <person name="Coyne J.A."/>
            <person name="Daub J."/>
            <person name="David R.G."/>
            <person name="Delcher A.L."/>
            <person name="Delehaunty K."/>
            <person name="Do C.B."/>
            <person name="Ebling H."/>
            <person name="Edwards K."/>
            <person name="Eickbush T."/>
            <person name="Evans J.D."/>
            <person name="Filipski A."/>
            <person name="Findeiss S."/>
            <person name="Freyhult E."/>
            <person name="Fulton L."/>
            <person name="Fulton R."/>
            <person name="Garcia A.C."/>
            <person name="Gardiner A."/>
            <person name="Garfield D.A."/>
            <person name="Garvin B.E."/>
            <person name="Gibson G."/>
            <person name="Gilbert D."/>
            <person name="Gnerre S."/>
            <person name="Godfrey J."/>
            <person name="Good R."/>
            <person name="Gotea V."/>
            <person name="Gravely B."/>
            <person name="Greenberg A.J."/>
            <person name="Griffiths-Jones S."/>
            <person name="Gross S."/>
            <person name="Guigo R."/>
            <person name="Gustafson E.A."/>
            <person name="Haerty W."/>
            <person name="Hahn M.W."/>
            <person name="Halligan D.L."/>
            <person name="Halpern A.L."/>
            <person name="Halter G.M."/>
            <person name="Han M.V."/>
            <person name="Heger A."/>
            <person name="Hillier L."/>
            <person name="Hinrichs A.S."/>
            <person name="Holmes I."/>
            <person name="Hoskins R.A."/>
            <person name="Hubisz M.J."/>
            <person name="Hultmark D."/>
            <person name="Huntley M.A."/>
            <person name="Jaffe D.B."/>
            <person name="Jagadeeshan S."/>
            <person name="Jeck W.R."/>
            <person name="Johnson J."/>
            <person name="Jones C.D."/>
            <person name="Jordan W.C."/>
            <person name="Karpen G.H."/>
            <person name="Kataoka E."/>
            <person name="Keightley P.D."/>
            <person name="Kheradpour P."/>
            <person name="Kirkness E.F."/>
            <person name="Koerich L.B."/>
            <person name="Kristiansen K."/>
            <person name="Kudrna D."/>
            <person name="Kulathinal R.J."/>
            <person name="Kumar S."/>
            <person name="Kwok R."/>
            <person name="Lander E."/>
            <person name="Langley C.H."/>
            <person name="Lapoint R."/>
            <person name="Lazzaro B.P."/>
            <person name="Lee S.J."/>
            <person name="Levesque L."/>
            <person name="Li R."/>
            <person name="Lin C.F."/>
            <person name="Lin M.F."/>
            <person name="Lindblad-Toh K."/>
            <person name="Llopart A."/>
            <person name="Long M."/>
            <person name="Low L."/>
            <person name="Lozovsky E."/>
            <person name="Lu J."/>
            <person name="Luo M."/>
            <person name="Machado C.A."/>
            <person name="Makalowski W."/>
            <person name="Marzo M."/>
            <person name="Matsuda M."/>
            <person name="Matzkin L."/>
            <person name="McAllister B."/>
            <person name="McBride C.S."/>
            <person name="McKernan B."/>
            <person name="McKernan K."/>
            <person name="Mendez-Lago M."/>
            <person name="Minx P."/>
            <person name="Mollenhauer M.U."/>
            <person name="Montooth K."/>
            <person name="Mount S.M."/>
            <person name="Mu X."/>
            <person name="Myers E."/>
            <person name="Negre B."/>
            <person name="Newfeld S."/>
            <person name="Nielsen R."/>
            <person name="Noor M.A."/>
            <person name="O'Grady P."/>
            <person name="Pachter L."/>
            <person name="Papaceit M."/>
            <person name="Parisi M.J."/>
            <person name="Parisi M."/>
            <person name="Parts L."/>
            <person name="Pedersen J.S."/>
            <person name="Pesole G."/>
            <person name="Phillippy A.M."/>
            <person name="Ponting C.P."/>
            <person name="Pop M."/>
            <person name="Porcelli D."/>
            <person name="Powell J.R."/>
            <person name="Prohaska S."/>
            <person name="Pruitt K."/>
            <person name="Puig M."/>
            <person name="Quesneville H."/>
            <person name="Ram K.R."/>
            <person name="Rand D."/>
            <person name="Rasmussen M.D."/>
            <person name="Reed L.K."/>
            <person name="Reenan R."/>
            <person name="Reily A."/>
            <person name="Remington K.A."/>
            <person name="Rieger T.T."/>
            <person name="Ritchie M.G."/>
            <person name="Robin C."/>
            <person name="Rogers Y.H."/>
            <person name="Rohde C."/>
            <person name="Rozas J."/>
            <person name="Rubenfield M.J."/>
            <person name="Ruiz A."/>
            <person name="Russo S."/>
            <person name="Salzberg S.L."/>
            <person name="Sanchez-Gracia A."/>
            <person name="Saranga D.J."/>
            <person name="Sato H."/>
            <person name="Schaeffer S.W."/>
            <person name="Schatz M.C."/>
            <person name="Schlenke T."/>
            <person name="Schwartz R."/>
            <person name="Segarra C."/>
            <person name="Singh R.S."/>
            <person name="Sirot L."/>
            <person name="Sirota M."/>
            <person name="Sisneros N.B."/>
            <person name="Smith C.D."/>
            <person name="Smith T.F."/>
            <person name="Spieth J."/>
            <person name="Stage D.E."/>
            <person name="Stark A."/>
            <person name="Stephan W."/>
            <person name="Strausberg R.L."/>
            <person name="Strempel S."/>
            <person name="Sturgill D."/>
            <person name="Sutton G."/>
            <person name="Sutton G.G."/>
            <person name="Tao W."/>
            <person name="Teichmann S."/>
            <person name="Tobari Y.N."/>
            <person name="Tomimura Y."/>
            <person name="Tsolas J.M."/>
            <person name="Valente V.L."/>
            <person name="Venter E."/>
            <person name="Venter J.C."/>
            <person name="Vicario S."/>
            <person name="Vieira F.G."/>
            <person name="Vilella A.J."/>
            <person name="Villasante A."/>
            <person name="Walenz B."/>
            <person name="Wang J."/>
            <person name="Wasserman M."/>
            <person name="Watts T."/>
            <person name="Wilson D."/>
            <person name="Wilson R.K."/>
            <person name="Wing R.A."/>
            <person name="Wolfner M.F."/>
            <person name="Wong A."/>
            <person name="Wong G.K."/>
            <person name="Wu C.I."/>
            <person name="Wu G."/>
            <person name="Yamamoto D."/>
            <person name="Yang H.P."/>
            <person name="Yang S.P."/>
            <person name="Yorke J.A."/>
            <person name="Yoshida K."/>
            <person name="Zdobnov E."/>
            <person name="Zhang P."/>
            <person name="Zhang Y."/>
            <person name="Zimin A.V."/>
            <person name="Baldwin J."/>
            <person name="Abdouelleil A."/>
            <person name="Abdulkadir J."/>
            <person name="Abebe A."/>
            <person name="Abera B."/>
            <person name="Abreu J."/>
            <person name="Acer S.C."/>
            <person name="Aftuck L."/>
            <person name="Alexander A."/>
            <person name="An P."/>
            <person name="Anderson E."/>
            <person name="Anderson S."/>
            <person name="Arachi H."/>
            <person name="Azer M."/>
            <person name="Bachantsang P."/>
            <person name="Barry A."/>
            <person name="Bayul T."/>
            <person name="Berlin A."/>
            <person name="Bessette D."/>
            <person name="Bloom T."/>
            <person name="Blye J."/>
            <person name="Boguslavskiy L."/>
            <person name="Bonnet C."/>
            <person name="Boukhgalter B."/>
            <person name="Bourzgui I."/>
            <person name="Brown A."/>
            <person name="Cahill P."/>
            <person name="Channer S."/>
            <person name="Cheshatsang Y."/>
            <person name="Chuda L."/>
            <person name="Citroen M."/>
            <person name="Collymore A."/>
            <person name="Cooke P."/>
            <person name="Costello M."/>
            <person name="D'Aco K."/>
            <person name="Daza R."/>
            <person name="De Haan G."/>
            <person name="DeGray S."/>
            <person name="DeMaso C."/>
            <person name="Dhargay N."/>
            <person name="Dooley K."/>
            <person name="Dooley E."/>
            <person name="Doricent M."/>
            <person name="Dorje P."/>
            <person name="Dorjee K."/>
            <person name="Dupes A."/>
            <person name="Elong R."/>
            <person name="Falk J."/>
            <person name="Farina A."/>
            <person name="Faro S."/>
            <person name="Ferguson D."/>
            <person name="Fisher S."/>
            <person name="Foley C.D."/>
            <person name="Franke A."/>
            <person name="Friedrich D."/>
            <person name="Gadbois L."/>
            <person name="Gearin G."/>
            <person name="Gearin C.R."/>
            <person name="Giannoukos G."/>
            <person name="Goode T."/>
            <person name="Graham J."/>
            <person name="Grandbois E."/>
            <person name="Grewal S."/>
            <person name="Gyaltsen K."/>
            <person name="Hafez N."/>
            <person name="Hagos B."/>
            <person name="Hall J."/>
            <person name="Henson C."/>
            <person name="Hollinger A."/>
            <person name="Honan T."/>
            <person name="Huard M.D."/>
            <person name="Hughes L."/>
            <person name="Hurhula B."/>
            <person name="Husby M.E."/>
            <person name="Kamat A."/>
            <person name="Kanga B."/>
            <person name="Kashin S."/>
            <person name="Khazanovich D."/>
            <person name="Kisner P."/>
            <person name="Lance K."/>
            <person name="Lara M."/>
            <person name="Lee W."/>
            <person name="Lennon N."/>
            <person name="Letendre F."/>
            <person name="LeVine R."/>
            <person name="Lipovsky A."/>
            <person name="Liu X."/>
            <person name="Liu J."/>
            <person name="Liu S."/>
            <person name="Lokyitsang T."/>
            <person name="Lokyitsang Y."/>
            <person name="Lubonja R."/>
            <person name="Lui A."/>
            <person name="MacDonald P."/>
            <person name="Magnisalis V."/>
            <person name="Maru K."/>
            <person name="Matthews C."/>
            <person name="McCusker W."/>
            <person name="McDonough S."/>
            <person name="Mehta T."/>
            <person name="Meldrim J."/>
            <person name="Meneus L."/>
            <person name="Mihai O."/>
            <person name="Mihalev A."/>
            <person name="Mihova T."/>
            <person name="Mittelman R."/>
            <person name="Mlenga V."/>
            <person name="Montmayeur A."/>
            <person name="Mulrain L."/>
            <person name="Navidi A."/>
            <person name="Naylor J."/>
            <person name="Negash T."/>
            <person name="Nguyen T."/>
            <person name="Nguyen N."/>
            <person name="Nicol R."/>
            <person name="Norbu C."/>
            <person name="Norbu N."/>
            <person name="Novod N."/>
            <person name="O'Neill B."/>
            <person name="Osman S."/>
            <person name="Markiewicz E."/>
            <person name="Oyono O.L."/>
            <person name="Patti C."/>
            <person name="Phunkhang P."/>
            <person name="Pierre F."/>
            <person name="Priest M."/>
            <person name="Raghuraman S."/>
            <person name="Rege F."/>
            <person name="Reyes R."/>
            <person name="Rise C."/>
            <person name="Rogov P."/>
            <person name="Ross K."/>
            <person name="Ryan E."/>
            <person name="Settipalli S."/>
            <person name="Shea T."/>
            <person name="Sherpa N."/>
            <person name="Shi L."/>
            <person name="Shih D."/>
            <person name="Sparrow T."/>
            <person name="Spaulding J."/>
            <person name="Stalker J."/>
            <person name="Stange-Thomann N."/>
            <person name="Stavropoulos S."/>
            <person name="Stone C."/>
            <person name="Strader C."/>
            <person name="Tesfaye S."/>
            <person name="Thomson T."/>
            <person name="Thoulutsang Y."/>
            <person name="Thoulutsang D."/>
            <person name="Topham K."/>
            <person name="Topping I."/>
            <person name="Tsamla T."/>
            <person name="Vassiliev H."/>
            <person name="Vo A."/>
            <person name="Wangchuk T."/>
            <person name="Wangdi T."/>
            <person name="Weiand M."/>
            <person name="Wilkinson J."/>
            <person name="Wilson A."/>
            <person name="Yadav S."/>
            <person name="Young G."/>
            <person name="Yu Q."/>
            <person name="Zembek L."/>
            <person name="Zhong D."/>
            <person name="Zimmer A."/>
            <person name="Zwirko Z."/>
            <person name="Jaffe D.B."/>
            <person name="Alvarez P."/>
            <person name="Brockman W."/>
            <person name="Butler J."/>
            <person name="Chin C."/>
            <person name="Gnerre S."/>
            <person name="Grabherr M."/>
            <person name="Kleber M."/>
            <person name="Mauceli E."/>
            <person name="MacCallum I."/>
        </authorList>
    </citation>
    <scope>NUCLEOTIDE SEQUENCE [LARGE SCALE GENOMIC DNA]</scope>
    <source>
        <strain evidence="15">Rob3c / Tucson 14021-0248.25</strain>
    </source>
</reference>
<evidence type="ECO:0000256" key="5">
    <source>
        <dbReference type="ARBA" id="ARBA00022741"/>
    </source>
</evidence>
<keyword evidence="7" id="KW-0067">ATP-binding</keyword>
<dbReference type="EMBL" id="CH480815">
    <property type="protein sequence ID" value="EDW42562.1"/>
    <property type="molecule type" value="Genomic_DNA"/>
</dbReference>
<dbReference type="HOGENOM" id="CLU_486868_0_0_1"/>
<dbReference type="Gene3D" id="3.40.50.10240">
    <property type="entry name" value="Thiamin pyrophosphokinase, catalytic domain"/>
    <property type="match status" value="1"/>
</dbReference>
<evidence type="ECO:0000256" key="3">
    <source>
        <dbReference type="ARBA" id="ARBA00011738"/>
    </source>
</evidence>
<evidence type="ECO:0000256" key="1">
    <source>
        <dbReference type="ARBA" id="ARBA00005078"/>
    </source>
</evidence>
<evidence type="ECO:0000313" key="14">
    <source>
        <dbReference type="EMBL" id="EDW42562.1"/>
    </source>
</evidence>
<feature type="region of interest" description="Disordered" evidence="11">
    <location>
        <begin position="109"/>
        <end position="141"/>
    </location>
</feature>
<dbReference type="SUPFAM" id="SSF63862">
    <property type="entry name" value="Thiamin pyrophosphokinase, substrate-binding domain"/>
    <property type="match status" value="1"/>
</dbReference>
<evidence type="ECO:0000256" key="10">
    <source>
        <dbReference type="ARBA" id="ARBA00074758"/>
    </source>
</evidence>
<dbReference type="GO" id="GO:0006772">
    <property type="term" value="P:thiamine metabolic process"/>
    <property type="evidence" value="ECO:0007669"/>
    <property type="project" value="InterPro"/>
</dbReference>
<dbReference type="InterPro" id="IPR006282">
    <property type="entry name" value="Thi_PPkinase"/>
</dbReference>
<feature type="signal peptide" evidence="12">
    <location>
        <begin position="1"/>
        <end position="39"/>
    </location>
</feature>
<dbReference type="Pfam" id="PF04265">
    <property type="entry name" value="TPK_B1_binding"/>
    <property type="match status" value="1"/>
</dbReference>
<keyword evidence="4" id="KW-0808">Transferase</keyword>
<dbReference type="STRING" id="7238.B4HHY0"/>
<proteinExistence type="inferred from homology"/>
<keyword evidence="6" id="KW-0418">Kinase</keyword>
<evidence type="ECO:0000256" key="8">
    <source>
        <dbReference type="ARBA" id="ARBA00050898"/>
    </source>
</evidence>
<evidence type="ECO:0000256" key="2">
    <source>
        <dbReference type="ARBA" id="ARBA00006785"/>
    </source>
</evidence>
<dbReference type="Gene3D" id="2.60.120.320">
    <property type="entry name" value="Thiamin pyrophosphokinase, thiamin-binding domain"/>
    <property type="match status" value="1"/>
</dbReference>
<evidence type="ECO:0000256" key="9">
    <source>
        <dbReference type="ARBA" id="ARBA00055888"/>
    </source>
</evidence>
<dbReference type="GO" id="GO:0030975">
    <property type="term" value="F:thiamine binding"/>
    <property type="evidence" value="ECO:0007669"/>
    <property type="project" value="InterPro"/>
</dbReference>
<protein>
    <recommendedName>
        <fullName evidence="10">Thiamine pyrophosphokinase 1</fullName>
    </recommendedName>
</protein>
<evidence type="ECO:0000256" key="11">
    <source>
        <dbReference type="SAM" id="MobiDB-lite"/>
    </source>
</evidence>
<comment type="similarity">
    <text evidence="2">Belongs to the thiamine pyrophosphokinase family.</text>
</comment>
<dbReference type="InterPro" id="IPR007371">
    <property type="entry name" value="TPK_catalytic"/>
</dbReference>
<evidence type="ECO:0000256" key="6">
    <source>
        <dbReference type="ARBA" id="ARBA00022777"/>
    </source>
</evidence>
<dbReference type="SMR" id="B4HHY0"/>
<dbReference type="Pfam" id="PF04263">
    <property type="entry name" value="TPK_catalytic"/>
    <property type="match status" value="1"/>
</dbReference>
<evidence type="ECO:0000259" key="13">
    <source>
        <dbReference type="SMART" id="SM00983"/>
    </source>
</evidence>
<gene>
    <name evidence="14" type="primary">Dsec\GM23976</name>
    <name evidence="14" type="ORF">Dsec_GM23976</name>
</gene>
<comment type="pathway">
    <text evidence="1">Cofactor biosynthesis; thiamine diphosphate biosynthesis; thiamine diphosphate from thiamine: step 1/1.</text>
</comment>
<dbReference type="GO" id="GO:0016301">
    <property type="term" value="F:kinase activity"/>
    <property type="evidence" value="ECO:0007669"/>
    <property type="project" value="UniProtKB-KW"/>
</dbReference>
<dbReference type="InterPro" id="IPR036371">
    <property type="entry name" value="TPK_B1-bd_sf"/>
</dbReference>
<feature type="domain" description="Thiamin pyrophosphokinase thiamin-binding" evidence="13">
    <location>
        <begin position="473"/>
        <end position="541"/>
    </location>
</feature>
<dbReference type="InterPro" id="IPR036759">
    <property type="entry name" value="TPK_catalytic_sf"/>
</dbReference>
<dbReference type="GO" id="GO:0009229">
    <property type="term" value="P:thiamine diphosphate biosynthetic process"/>
    <property type="evidence" value="ECO:0007669"/>
    <property type="project" value="InterPro"/>
</dbReference>
<evidence type="ECO:0000256" key="12">
    <source>
        <dbReference type="SAM" id="SignalP"/>
    </source>
</evidence>
<dbReference type="GO" id="GO:0005524">
    <property type="term" value="F:ATP binding"/>
    <property type="evidence" value="ECO:0007669"/>
    <property type="project" value="UniProtKB-KW"/>
</dbReference>
<comment type="subunit">
    <text evidence="3">Homodimer.</text>
</comment>
<sequence>MRADDIYSRVHSATPLPLPLHLVLLLFLLVLQLLAPAAATPVNPCAHKGMAELIRNSPVIVKALVARIFADEPEGPVKTFAQDTILITLTPETIYKGASLLKVANGNGDAGNPMSPRVGGLMSWSSGHRSRGGSAGSAGSGGSWSGAESAFQYEGQLNATLQPLRCFNNNMLKMLPAELIAFGKLLPAATASSGSSPQTARQLQRPPVGGATDVLQVSVNGLHRWTPQFENHIWKHLERHQEHGDHILHKERHSQSLSGGLQGRTAFVFGAGQYDGNVAGEIQFIRLSLASSGHQHPERRFYIDLRRLRVDKQFRCLQATFHVARGRGCGNRTRLQSAVRCAVDGGSNHWRDFVVAQAMSKKANGSAPTTPLEPLDVITGDFDSITEETVDFFKTTPKVHTPDQDATDFTKAMAVLQPVMAQRKIQDVVVFHDTSGRLDQVMANLNTLYKSQKDNCNVFLLSGDSVTWLLRPGKHTIKVPVDLVTSQRWCSLMPVGSSAHNVTTTGLKWNLYHAQLEFGGMVSTSNTYATEFVQVETDANLIWSMGAYEFEDKVRQAAKT</sequence>
<dbReference type="SMART" id="SM00983">
    <property type="entry name" value="TPK_B1_binding"/>
    <property type="match status" value="1"/>
</dbReference>
<evidence type="ECO:0000256" key="7">
    <source>
        <dbReference type="ARBA" id="ARBA00022840"/>
    </source>
</evidence>
<accession>B4HHY0</accession>
<name>B4HHY0_DROSE</name>
<dbReference type="NCBIfam" id="TIGR01378">
    <property type="entry name" value="thi_PPkinase"/>
    <property type="match status" value="1"/>
</dbReference>
<dbReference type="PANTHER" id="PTHR13622:SF8">
    <property type="entry name" value="THIAMIN PYROPHOSPHOKINASE 1"/>
    <property type="match status" value="1"/>
</dbReference>
<comment type="catalytic activity">
    <reaction evidence="8">
        <text>thiamine + UTP = thiamine diphosphate + UMP + H(+)</text>
        <dbReference type="Rhea" id="RHEA:79423"/>
        <dbReference type="ChEBI" id="CHEBI:15378"/>
        <dbReference type="ChEBI" id="CHEBI:18385"/>
        <dbReference type="ChEBI" id="CHEBI:46398"/>
        <dbReference type="ChEBI" id="CHEBI:57865"/>
        <dbReference type="ChEBI" id="CHEBI:58937"/>
    </reaction>
    <physiologicalReaction direction="left-to-right" evidence="8">
        <dbReference type="Rhea" id="RHEA:79424"/>
    </physiologicalReaction>
</comment>
<evidence type="ECO:0000256" key="4">
    <source>
        <dbReference type="ARBA" id="ARBA00022679"/>
    </source>
</evidence>
<feature type="chain" id="PRO_5002808814" description="Thiamine pyrophosphokinase 1" evidence="12">
    <location>
        <begin position="40"/>
        <end position="560"/>
    </location>
</feature>
<keyword evidence="15" id="KW-1185">Reference proteome</keyword>
<dbReference type="FunFam" id="2.60.120.320:FF:000002">
    <property type="entry name" value="Thiamine pyrophosphokinase"/>
    <property type="match status" value="1"/>
</dbReference>
<dbReference type="SUPFAM" id="SSF63999">
    <property type="entry name" value="Thiamin pyrophosphokinase, catalytic domain"/>
    <property type="match status" value="1"/>
</dbReference>